<dbReference type="RefSeq" id="WP_156004809.1">
    <property type="nucleotide sequence ID" value="NZ_CP045483.1"/>
</dbReference>
<dbReference type="InterPro" id="IPR051685">
    <property type="entry name" value="Ycf3/AcsC/BcsC/TPR_MFPF"/>
</dbReference>
<evidence type="ECO:0000256" key="3">
    <source>
        <dbReference type="ARBA" id="ARBA00022803"/>
    </source>
</evidence>
<dbReference type="SUPFAM" id="SSF56112">
    <property type="entry name" value="Protein kinase-like (PK-like)"/>
    <property type="match status" value="1"/>
</dbReference>
<dbReference type="Proteomes" id="UP000423396">
    <property type="component" value="Chromosome"/>
</dbReference>
<accession>A0A650CLQ8</accession>
<dbReference type="InterPro" id="IPR000719">
    <property type="entry name" value="Prot_kinase_dom"/>
</dbReference>
<feature type="repeat" description="TPR" evidence="5">
    <location>
        <begin position="10"/>
        <end position="43"/>
    </location>
</feature>
<keyword evidence="3 5" id="KW-0802">TPR repeat</keyword>
<evidence type="ECO:0000313" key="8">
    <source>
        <dbReference type="Proteomes" id="UP000423396"/>
    </source>
</evidence>
<evidence type="ECO:0000256" key="1">
    <source>
        <dbReference type="ARBA" id="ARBA00022737"/>
    </source>
</evidence>
<evidence type="ECO:0000259" key="6">
    <source>
        <dbReference type="PROSITE" id="PS50011"/>
    </source>
</evidence>
<dbReference type="GO" id="GO:0005524">
    <property type="term" value="F:ATP binding"/>
    <property type="evidence" value="ECO:0007669"/>
    <property type="project" value="UniProtKB-KW"/>
</dbReference>
<feature type="repeat" description="TPR" evidence="5">
    <location>
        <begin position="112"/>
        <end position="145"/>
    </location>
</feature>
<dbReference type="GeneID" id="42797512"/>
<evidence type="ECO:0000313" key="7">
    <source>
        <dbReference type="EMBL" id="QGR18625.1"/>
    </source>
</evidence>
<dbReference type="KEGG" id="sazo:D1868_00505"/>
<dbReference type="PANTHER" id="PTHR44943">
    <property type="entry name" value="CELLULOSE SYNTHASE OPERON PROTEIN C"/>
    <property type="match status" value="1"/>
</dbReference>
<dbReference type="InterPro" id="IPR019734">
    <property type="entry name" value="TPR_rpt"/>
</dbReference>
<gene>
    <name evidence="7" type="ORF">D1868_00505</name>
</gene>
<dbReference type="Gene3D" id="1.10.510.10">
    <property type="entry name" value="Transferase(Phosphotransferase) domain 1"/>
    <property type="match status" value="1"/>
</dbReference>
<organism evidence="7 8">
    <name type="scientific">Stygiolobus azoricus</name>
    <dbReference type="NCBI Taxonomy" id="41675"/>
    <lineage>
        <taxon>Archaea</taxon>
        <taxon>Thermoproteota</taxon>
        <taxon>Thermoprotei</taxon>
        <taxon>Sulfolobales</taxon>
        <taxon>Sulfolobaceae</taxon>
        <taxon>Stygiolobus</taxon>
    </lineage>
</organism>
<feature type="domain" description="Protein kinase" evidence="6">
    <location>
        <begin position="225"/>
        <end position="527"/>
    </location>
</feature>
<dbReference type="GO" id="GO:0004672">
    <property type="term" value="F:protein kinase activity"/>
    <property type="evidence" value="ECO:0007669"/>
    <property type="project" value="InterPro"/>
</dbReference>
<keyword evidence="4" id="KW-0067">ATP-binding</keyword>
<keyword evidence="1" id="KW-0677">Repeat</keyword>
<dbReference type="PROSITE" id="PS00107">
    <property type="entry name" value="PROTEIN_KINASE_ATP"/>
    <property type="match status" value="1"/>
</dbReference>
<reference evidence="7 8" key="1">
    <citation type="submission" date="2019-10" db="EMBL/GenBank/DDBJ databases">
        <title>Genome Sequences from Six Type Strain Members of the Archaeal Family Sulfolobaceae: Acidianus ambivalens, Acidianus infernus, Metallosphaera prunae, Stygiolobus azoricus, Sulfolobus metallicus, and Sulfurisphaera ohwakuensis.</title>
        <authorList>
            <person name="Counts J.A."/>
            <person name="Kelly R.M."/>
        </authorList>
    </citation>
    <scope>NUCLEOTIDE SEQUENCE [LARGE SCALE GENOMIC DNA]</scope>
    <source>
        <strain evidence="7 8">FC6</strain>
    </source>
</reference>
<dbReference type="Pfam" id="PF13414">
    <property type="entry name" value="TPR_11"/>
    <property type="match status" value="1"/>
</dbReference>
<feature type="repeat" description="TPR" evidence="5">
    <location>
        <begin position="44"/>
        <end position="77"/>
    </location>
</feature>
<dbReference type="AlphaFoldDB" id="A0A650CLQ8"/>
<keyword evidence="8" id="KW-1185">Reference proteome</keyword>
<dbReference type="PANTHER" id="PTHR44943:SF8">
    <property type="entry name" value="TPR REPEAT-CONTAINING PROTEIN MJ0263"/>
    <property type="match status" value="1"/>
</dbReference>
<dbReference type="CDD" id="cd14014">
    <property type="entry name" value="STKc_PknB_like"/>
    <property type="match status" value="1"/>
</dbReference>
<dbReference type="EMBL" id="CP045483">
    <property type="protein sequence ID" value="QGR18625.1"/>
    <property type="molecule type" value="Genomic_DNA"/>
</dbReference>
<dbReference type="SMART" id="SM00028">
    <property type="entry name" value="TPR"/>
    <property type="match status" value="5"/>
</dbReference>
<dbReference type="SMART" id="SM00220">
    <property type="entry name" value="S_TKc"/>
    <property type="match status" value="1"/>
</dbReference>
<dbReference type="Gene3D" id="1.25.40.10">
    <property type="entry name" value="Tetratricopeptide repeat domain"/>
    <property type="match status" value="2"/>
</dbReference>
<proteinExistence type="predicted"/>
<dbReference type="InterPro" id="IPR011009">
    <property type="entry name" value="Kinase-like_dom_sf"/>
</dbReference>
<evidence type="ECO:0000256" key="5">
    <source>
        <dbReference type="PROSITE-ProRule" id="PRU00339"/>
    </source>
</evidence>
<dbReference type="PROSITE" id="PS00108">
    <property type="entry name" value="PROTEIN_KINASE_ST"/>
    <property type="match status" value="1"/>
</dbReference>
<feature type="repeat" description="TPR" evidence="5">
    <location>
        <begin position="78"/>
        <end position="111"/>
    </location>
</feature>
<dbReference type="Pfam" id="PF13432">
    <property type="entry name" value="TPR_16"/>
    <property type="match status" value="1"/>
</dbReference>
<dbReference type="InterPro" id="IPR011990">
    <property type="entry name" value="TPR-like_helical_dom_sf"/>
</dbReference>
<evidence type="ECO:0000256" key="4">
    <source>
        <dbReference type="ARBA" id="ARBA00022840"/>
    </source>
</evidence>
<keyword evidence="2" id="KW-0547">Nucleotide-binding</keyword>
<dbReference type="PROSITE" id="PS50005">
    <property type="entry name" value="TPR"/>
    <property type="match status" value="5"/>
</dbReference>
<dbReference type="PROSITE" id="PS50293">
    <property type="entry name" value="TPR_REGION"/>
    <property type="match status" value="4"/>
</dbReference>
<name>A0A650CLQ8_9CREN</name>
<dbReference type="InterPro" id="IPR008271">
    <property type="entry name" value="Ser/Thr_kinase_AS"/>
</dbReference>
<dbReference type="Pfam" id="PF13174">
    <property type="entry name" value="TPR_6"/>
    <property type="match status" value="1"/>
</dbReference>
<sequence length="530" mass="60207">MSLWYNIKDSDVYLHKGITYYSQGLYDDALGMLEMALKVDPLSVEALNYKGLSLLGLGRYDEAQKVFEEAIKLDPHNIVAHLGLGVVYLNKGKYDEALNELNKVSRKNPNSVEVHNLKGQIYYKMGKYEAAIRQYNEALKLDPKNAAVHYNKGLVYFAMGNYKKAIEEFDIAVTLEPTLFEAIKKLEEAKQKLLQQPIRPRQQRTKRQSNEIDYTKWIGRKIYGYKVEGILGEGGFGVVFLVSYGGKYYAMKIRKISYSQTAPNDLTQIALDVFQDLQTESANLINLSKRSPHLVEIFAIYIDSNKLRNVIQGSLREYTQSPPAIVMEYMEGGDIRTIVNDRTVYSSLWYKVVALIGYQIASALEVVHKEGYVHLDVKPENFFLSKKINFTTTQDILNQFVNGSVIVKLGDLGAAKKIGQKVTEISPLYAPPEQFNVNSLADPKMDVFSLGASLYSLYKGVHGFNPPEIANSSYPDVVSKYYNYFNGLVNDCNMRGQNCNALERVLLWLVHPDPRQRPNMTTVKEWLSRV</sequence>
<protein>
    <submittedName>
        <fullName evidence="7">Tetratricopeptide repeat protein</fullName>
    </submittedName>
</protein>
<feature type="repeat" description="TPR" evidence="5">
    <location>
        <begin position="146"/>
        <end position="179"/>
    </location>
</feature>
<dbReference type="InterPro" id="IPR017441">
    <property type="entry name" value="Protein_kinase_ATP_BS"/>
</dbReference>
<dbReference type="SUPFAM" id="SSF48452">
    <property type="entry name" value="TPR-like"/>
    <property type="match status" value="1"/>
</dbReference>
<dbReference type="OrthoDB" id="41005at2157"/>
<dbReference type="Pfam" id="PF00069">
    <property type="entry name" value="Pkinase"/>
    <property type="match status" value="1"/>
</dbReference>
<evidence type="ECO:0000256" key="2">
    <source>
        <dbReference type="ARBA" id="ARBA00022741"/>
    </source>
</evidence>
<dbReference type="PROSITE" id="PS50011">
    <property type="entry name" value="PROTEIN_KINASE_DOM"/>
    <property type="match status" value="1"/>
</dbReference>